<dbReference type="PANTHER" id="PTHR47515:SF2">
    <property type="entry name" value="INTEGRASE CORE DOMAIN PROTEIN"/>
    <property type="match status" value="1"/>
</dbReference>
<dbReference type="Proteomes" id="UP001318682">
    <property type="component" value="Plasmid pROLI127"/>
</dbReference>
<keyword evidence="2" id="KW-1185">Reference proteome</keyword>
<dbReference type="EMBL" id="CP143424">
    <property type="protein sequence ID" value="WVX51446.1"/>
    <property type="molecule type" value="Genomic_DNA"/>
</dbReference>
<geneLocation type="plasmid" evidence="1 2">
    <name>pROLI127</name>
</geneLocation>
<dbReference type="PANTHER" id="PTHR47515">
    <property type="entry name" value="LOW CALCIUM RESPONSE LOCUS PROTEIN T"/>
    <property type="match status" value="1"/>
</dbReference>
<sequence length="125" mass="14621">MAMNAVARHGVSVALACRTFQISETCYRYSPVLSDENEEIADWLERLTENKRTWGFGLCFLYLRNVQGYGWNHKRVYRIYCELELNLRIKPKKRLKRDKPEPLAVPEVPNDTWSCRGCVPVSQLI</sequence>
<proteinExistence type="predicted"/>
<reference evidence="1 2" key="1">
    <citation type="submission" date="2015-07" db="EMBL/GenBank/DDBJ databases">
        <authorList>
            <person name="Voget S."/>
            <person name="Dogs M."/>
            <person name="Brinkhoff T.H."/>
            <person name="Daniel R."/>
        </authorList>
    </citation>
    <scope>NUCLEOTIDE SEQUENCE [LARGE SCALE GENOMIC DNA]</scope>
    <source>
        <strain evidence="1 2">B14</strain>
        <plasmid evidence="1 2">pROLI127</plasmid>
    </source>
</reference>
<reference evidence="1 2" key="2">
    <citation type="submission" date="2024-01" db="EMBL/GenBank/DDBJ databases">
        <title>Roseobacter fucihabitans sp. nov., isolated from the brown alga Fucus spiralis.</title>
        <authorList>
            <person name="Hahnke S."/>
            <person name="Berger M."/>
            <person name="Schlingloff A."/>
            <person name="Athale I."/>
            <person name="Neumann-Schaal M."/>
            <person name="Adenaya A."/>
            <person name="Poehlein A."/>
            <person name="Daniel R."/>
            <person name="Pertersen J."/>
            <person name="Brinkhoff T."/>
        </authorList>
    </citation>
    <scope>NUCLEOTIDE SEQUENCE [LARGE SCALE GENOMIC DNA]</scope>
    <source>
        <strain evidence="1 2">B14</strain>
        <plasmid evidence="1 2">pROLI127</plasmid>
    </source>
</reference>
<organism evidence="1 2">
    <name type="scientific">Roseobacter fucihabitans</name>
    <dbReference type="NCBI Taxonomy" id="1537242"/>
    <lineage>
        <taxon>Bacteria</taxon>
        <taxon>Pseudomonadati</taxon>
        <taxon>Pseudomonadota</taxon>
        <taxon>Alphaproteobacteria</taxon>
        <taxon>Rhodobacterales</taxon>
        <taxon>Roseobacteraceae</taxon>
        <taxon>Roseobacter</taxon>
    </lineage>
</organism>
<accession>A0ABZ2C1R8</accession>
<keyword evidence="1" id="KW-0614">Plasmid</keyword>
<evidence type="ECO:0000313" key="1">
    <source>
        <dbReference type="EMBL" id="WVX51446.1"/>
    </source>
</evidence>
<protein>
    <submittedName>
        <fullName evidence="1">IS3 family transposase ISSusp2</fullName>
    </submittedName>
</protein>
<gene>
    <name evidence="1" type="ORF">ROLI_045480</name>
</gene>
<name>A0ABZ2C1R8_9RHOB</name>
<evidence type="ECO:0000313" key="2">
    <source>
        <dbReference type="Proteomes" id="UP001318682"/>
    </source>
</evidence>